<dbReference type="InterPro" id="IPR018849">
    <property type="entry name" value="Urb2/Npa2_C"/>
</dbReference>
<dbReference type="EnsemblFungi" id="MVLG_04008T0">
    <property type="protein sequence ID" value="MVLG_04008T0"/>
    <property type="gene ID" value="MVLG_04008"/>
</dbReference>
<organism evidence="3">
    <name type="scientific">Microbotryum lychnidis-dioicae (strain p1A1 Lamole / MvSl-1064)</name>
    <name type="common">Anther smut fungus</name>
    <dbReference type="NCBI Taxonomy" id="683840"/>
    <lineage>
        <taxon>Eukaryota</taxon>
        <taxon>Fungi</taxon>
        <taxon>Dikarya</taxon>
        <taxon>Basidiomycota</taxon>
        <taxon>Pucciniomycotina</taxon>
        <taxon>Microbotryomycetes</taxon>
        <taxon>Microbotryales</taxon>
        <taxon>Microbotryaceae</taxon>
        <taxon>Microbotryum</taxon>
    </lineage>
</organism>
<feature type="region of interest" description="Disordered" evidence="1">
    <location>
        <begin position="555"/>
        <end position="582"/>
    </location>
</feature>
<evidence type="ECO:0000259" key="2">
    <source>
        <dbReference type="Pfam" id="PF10441"/>
    </source>
</evidence>
<dbReference type="OrthoDB" id="2527433at2759"/>
<reference evidence="3 5" key="3">
    <citation type="journal article" date="2015" name="BMC Genomics">
        <title>Sex and parasites: genomic and transcriptomic analysis of Microbotryum lychnidis-dioicae, the biotrophic and plant-castrating anther smut fungus.</title>
        <authorList>
            <person name="Perlin M.H."/>
            <person name="Amselem J."/>
            <person name="Fontanillas E."/>
            <person name="Toh S.S."/>
            <person name="Chen Z."/>
            <person name="Goldberg J."/>
            <person name="Duplessis S."/>
            <person name="Henrissat B."/>
            <person name="Young S."/>
            <person name="Zeng Q."/>
            <person name="Aguileta G."/>
            <person name="Petit E."/>
            <person name="Badouin H."/>
            <person name="Andrews J."/>
            <person name="Razeeq D."/>
            <person name="Gabaldon T."/>
            <person name="Quesneville H."/>
            <person name="Giraud T."/>
            <person name="Hood M.E."/>
            <person name="Schultz D.J."/>
            <person name="Cuomo C.A."/>
        </authorList>
    </citation>
    <scope>NUCLEOTIDE SEQUENCE [LARGE SCALE GENOMIC DNA]</scope>
    <source>
        <strain evidence="3">P1A1 Lamole</strain>
        <strain evidence="5">p1A1 Lamole</strain>
    </source>
</reference>
<dbReference type="Pfam" id="PF10441">
    <property type="entry name" value="Urb2"/>
    <property type="match status" value="1"/>
</dbReference>
<sequence>MGVDHQQLFYQLRSTSTPLSDKLQLINSTLASSSSSSASSTALGQLLRDWIVELFLRSKHVDQTILSPQWWQLLDSLSTGTSTSSSLSLPAAPTLPILTSFLTHYPSVKNLPSDQAVELVSHVAAVWSHWSTSALRKANIDQALDSYSTLLNSSILVLQRAAPDTEPWQQLGLIHIQSLNLIINSAGKGSKKVASHALSSLSSFLPTIQLLRSSSPLHQALLRTLQSSLFNVENLRKGLARESYHANSSSSGSTVNGATATGGAASLIYDENGNRTESAAGELLAVLKGMHDGVGPEAQVKKNNVLEIIPVLTRLYFDALATHALVLFPLPSSQANHFATPSAARSAFELHSLTKRRHLAATWTRGVCLNLLQWIHKTNNLGSELDHLKTKCLSDVLTVIETQDLHRDGKEEGWEGCLEMIVLGAMNRLDDDTSFEVLSLVTRMNFDAVSPKLEKGLKYLSTTPISTNQNHRGKQEWLHTLLSHSSKSFTLLPFLHHISQAIGSEASHNGCINNYLTKIEFLDALRERLGGIVPGLGVKDAFEQLSQGIRAALEEGETAQPVEPVEVEQEGRTKKRRKVSSSSAVPIESNTVRASSSTAALIGRSRILTLFIQALPTPLPLEHFGLFNKDVLEPFLKTSLGSKHASREEVVAGVELLRVREAMLERMRFEGIVEAEAEWALDKAVNKRLIKLVQDDEEGFVAVEVARTLLQGFEKGADKATAEHVIDTISSRCAPGSTDGRAWDGYLRRMDMGQLPTALWELVTRRHLALFERLGSETSLWSIAKKIVSNITTDQVKDEDLTIKSITRRLLRRADLYELPRLRQQFHLALSAITSVEGLQAPSTVLKALSASKVPKSLGSIKPSKLVEVIGLFGSIGSMLPMQYLGKSLRNELVERAFGLDLWIGGGKSGVERELVEGLQIGLRNFVILVMEGGSISPPSVAVISRLISSADLEASREYLTTINDLYRNLAQSAIVSFKDTSSPARLIEMVAAFEKPLSGLSSRFRRGGAQLMSEEKAYTTLLDVLVVEGLGRAEGLPEGLRTAIASSVQAVTNPFGKTLKAATQQVVSEPKMVFALADLINSCCSIWRAKDWLANDASECDEVDTYTAFAQATLGATVSHIVSGQANTMAAESAIAATCLAIAELLAYRIGRTRTMSKDLKVSSAAFETLVACHLAFYEHVSSISSITSALDASLTRATSGATPTEYSAALNDISSSVAVLAAECATRPGSRTIEATLHVALVLLRDGPEGSTKISSGCLSNLLQVFPTLLMNLTLTSTSADGEAIARTYLFMAKFIEGLCGDRPMLFTRLNVAAIFGIVRRLLNPSTIEPTAKTAVPPAITSELFLALVSIISHLVRHRKDHITPLFHQLVGVLGAMLTALRRSGYGTTTGSDELDPLIPTEHMTLGKRADRTTAATFPFWVWYGGLQTIGREHAKAIGRLLISLSTKTTTLTTTTSSLAMATKSKLTSSLVAPLSKHAPFLILIYLRASVHSTSPIPLTLRSELQGGWFEVMDAMGKWEREALMKGFLKDEDEAERAVLRRMWKAYEKERYRG</sequence>
<protein>
    <recommendedName>
        <fullName evidence="2">Nucleolar 27S pre-rRNA processing Urb2/Npa2 C-terminal domain-containing protein</fullName>
    </recommendedName>
</protein>
<feature type="domain" description="Nucleolar 27S pre-rRNA processing Urb2/Npa2 C-terminal" evidence="2">
    <location>
        <begin position="1294"/>
        <end position="1556"/>
    </location>
</feature>
<dbReference type="EMBL" id="AEIJ01000388">
    <property type="status" value="NOT_ANNOTATED_CDS"/>
    <property type="molecule type" value="Genomic_DNA"/>
</dbReference>
<dbReference type="Proteomes" id="UP000017200">
    <property type="component" value="Unassembled WGS sequence"/>
</dbReference>
<reference evidence="3" key="2">
    <citation type="submission" date="2010-11" db="EMBL/GenBank/DDBJ databases">
        <authorList>
            <consortium name="The Broad Institute Genome Sequencing Platform"/>
            <person name="Earl A."/>
            <person name="Ward D."/>
            <person name="Feldgarden M."/>
            <person name="Gevers D."/>
            <person name="Butler R."/>
            <person name="Young S.K."/>
            <person name="Zeng Q."/>
            <person name="Gargeya S."/>
            <person name="Fitzgerald M."/>
            <person name="Haas B."/>
            <person name="Abouelleil A."/>
            <person name="Alvarado L."/>
            <person name="Arachchi H.M."/>
            <person name="Berlin A."/>
            <person name="Brown A."/>
            <person name="Chapman S.B."/>
            <person name="Chen Z."/>
            <person name="Dunbar C."/>
            <person name="Freedman E."/>
            <person name="Gearin G."/>
            <person name="Gellesch M."/>
            <person name="Goldberg J."/>
            <person name="Griggs A."/>
            <person name="Gujja S."/>
            <person name="Heilman E."/>
            <person name="Heiman D."/>
            <person name="Howarth C."/>
            <person name="Larson L."/>
            <person name="Lui A."/>
            <person name="MacDonald P.J.P."/>
            <person name="Mehta T."/>
            <person name="Montmayeur A."/>
            <person name="Murphy C."/>
            <person name="Neiman D."/>
            <person name="Pearson M."/>
            <person name="Priest M."/>
            <person name="Roberts A."/>
            <person name="Saif S."/>
            <person name="Shea T."/>
            <person name="Shenoy N."/>
            <person name="Sisk P."/>
            <person name="Stolte C."/>
            <person name="Sykes S."/>
            <person name="White J."/>
            <person name="Yandava C."/>
            <person name="Wortman J."/>
            <person name="Nusbaum C."/>
            <person name="Birren B."/>
        </authorList>
    </citation>
    <scope>NUCLEOTIDE SEQUENCE</scope>
    <source>
        <strain evidence="3">P1A1 Lamole</strain>
    </source>
</reference>
<proteinExistence type="predicted"/>
<dbReference type="EMBL" id="GL541683">
    <property type="protein sequence ID" value="KDE05637.1"/>
    <property type="molecule type" value="Genomic_DNA"/>
</dbReference>
<reference evidence="4" key="4">
    <citation type="submission" date="2015-06" db="UniProtKB">
        <authorList>
            <consortium name="EnsemblFungi"/>
        </authorList>
    </citation>
    <scope>IDENTIFICATION</scope>
</reference>
<dbReference type="HOGENOM" id="CLU_246149_0_0_1"/>
<evidence type="ECO:0000256" key="1">
    <source>
        <dbReference type="SAM" id="MobiDB-lite"/>
    </source>
</evidence>
<evidence type="ECO:0000313" key="3">
    <source>
        <dbReference type="EMBL" id="KDE05637.1"/>
    </source>
</evidence>
<evidence type="ECO:0000313" key="5">
    <source>
        <dbReference type="Proteomes" id="UP000017200"/>
    </source>
</evidence>
<gene>
    <name evidence="3" type="ORF">MVLG_04008</name>
</gene>
<name>U5H9X1_USTV1</name>
<evidence type="ECO:0000313" key="4">
    <source>
        <dbReference type="EnsemblFungi" id="MVLG_04008T0"/>
    </source>
</evidence>
<dbReference type="STRING" id="683840.U5H9X1"/>
<reference evidence="5" key="1">
    <citation type="submission" date="2010-11" db="EMBL/GenBank/DDBJ databases">
        <title>The genome sequence of Microbotryum violaceum strain p1A1 Lamole.</title>
        <authorList>
            <person name="Cuomo C."/>
            <person name="Perlin M."/>
            <person name="Young S.K."/>
            <person name="Zeng Q."/>
            <person name="Gargeya S."/>
            <person name="Alvarado L."/>
            <person name="Berlin A."/>
            <person name="Chapman S.B."/>
            <person name="Chen Z."/>
            <person name="Freedman E."/>
            <person name="Gellesch M."/>
            <person name="Goldberg J."/>
            <person name="Griggs A."/>
            <person name="Gujja S."/>
            <person name="Heilman E."/>
            <person name="Heiman D."/>
            <person name="Howarth C."/>
            <person name="Mehta T."/>
            <person name="Neiman D."/>
            <person name="Pearson M."/>
            <person name="Roberts A."/>
            <person name="Saif S."/>
            <person name="Shea T."/>
            <person name="Shenoy N."/>
            <person name="Sisk P."/>
            <person name="Stolte C."/>
            <person name="Sykes S."/>
            <person name="White J."/>
            <person name="Yandava C."/>
            <person name="Haas B."/>
            <person name="Nusbaum C."/>
            <person name="Birren B."/>
        </authorList>
    </citation>
    <scope>NUCLEOTIDE SEQUENCE [LARGE SCALE GENOMIC DNA]</scope>
    <source>
        <strain evidence="5">p1A1 Lamole</strain>
    </source>
</reference>
<dbReference type="InParanoid" id="U5H9X1"/>
<dbReference type="OMA" id="KALWKEY"/>
<accession>U5H9X1</accession>
<keyword evidence="5" id="KW-1185">Reference proteome</keyword>